<protein>
    <submittedName>
        <fullName evidence="1">Uncharacterized protein</fullName>
    </submittedName>
</protein>
<organism evidence="1 2">
    <name type="scientific">Burkholderia diffusa</name>
    <dbReference type="NCBI Taxonomy" id="488732"/>
    <lineage>
        <taxon>Bacteria</taxon>
        <taxon>Pseudomonadati</taxon>
        <taxon>Pseudomonadota</taxon>
        <taxon>Betaproteobacteria</taxon>
        <taxon>Burkholderiales</taxon>
        <taxon>Burkholderiaceae</taxon>
        <taxon>Burkholderia</taxon>
        <taxon>Burkholderia cepacia complex</taxon>
    </lineage>
</organism>
<gene>
    <name evidence="1" type="ORF">WL88_25965</name>
</gene>
<name>A0AAW3P9B1_9BURK</name>
<dbReference type="Proteomes" id="UP000063236">
    <property type="component" value="Unassembled WGS sequence"/>
</dbReference>
<reference evidence="1 2" key="1">
    <citation type="submission" date="2015-11" db="EMBL/GenBank/DDBJ databases">
        <title>Expanding the genomic diversity of Burkholderia species for the development of highly accurate diagnostics.</title>
        <authorList>
            <person name="Sahl J."/>
            <person name="Keim P."/>
            <person name="Wagner D."/>
        </authorList>
    </citation>
    <scope>NUCLEOTIDE SEQUENCE [LARGE SCALE GENOMIC DNA]</scope>
    <source>
        <strain evidence="1 2">MSMB378WGS</strain>
    </source>
</reference>
<dbReference type="EMBL" id="LPJV01000059">
    <property type="protein sequence ID" value="KWF46756.1"/>
    <property type="molecule type" value="Genomic_DNA"/>
</dbReference>
<dbReference type="AlphaFoldDB" id="A0AAW3P9B1"/>
<evidence type="ECO:0000313" key="2">
    <source>
        <dbReference type="Proteomes" id="UP000063236"/>
    </source>
</evidence>
<evidence type="ECO:0000313" key="1">
    <source>
        <dbReference type="EMBL" id="KWF46756.1"/>
    </source>
</evidence>
<accession>A0AAW3P9B1</accession>
<comment type="caution">
    <text evidence="1">The sequence shown here is derived from an EMBL/GenBank/DDBJ whole genome shotgun (WGS) entry which is preliminary data.</text>
</comment>
<proteinExistence type="predicted"/>
<sequence>MVARITFEIHTGVIPIVAAEVVRTCFVSHKLESKNFKRILFGADEVSRAKSDVTDVVGIYHADAFSDQFRPGMRIM</sequence>